<proteinExistence type="predicted"/>
<dbReference type="PANTHER" id="PTHR42714:SF2">
    <property type="entry name" value="TRNA MODIFICATION GTPASE GTPBP3, MITOCHONDRIAL"/>
    <property type="match status" value="1"/>
</dbReference>
<dbReference type="PANTHER" id="PTHR42714">
    <property type="entry name" value="TRNA MODIFICATION GTPASE GTPBP3"/>
    <property type="match status" value="1"/>
</dbReference>
<dbReference type="STRING" id="57577.A0A2K3K7E0"/>
<dbReference type="GO" id="GO:0002098">
    <property type="term" value="P:tRNA wobble uridine modification"/>
    <property type="evidence" value="ECO:0007669"/>
    <property type="project" value="TreeGrafter"/>
</dbReference>
<dbReference type="ExpressionAtlas" id="A0A2K3K7E0">
    <property type="expression patterns" value="baseline"/>
</dbReference>
<sequence>MLAPRSYTREDVVELQCHGNEVCLRRVLRTCLEAGATLAQP</sequence>
<evidence type="ECO:0000313" key="3">
    <source>
        <dbReference type="Proteomes" id="UP000236291"/>
    </source>
</evidence>
<dbReference type="EMBL" id="ASHM01146286">
    <property type="protein sequence ID" value="PNX62194.1"/>
    <property type="molecule type" value="Genomic_DNA"/>
</dbReference>
<protein>
    <submittedName>
        <fullName evidence="2">tRNA modification GTPase MnmE</fullName>
    </submittedName>
</protein>
<feature type="non-terminal residue" evidence="2">
    <location>
        <position position="41"/>
    </location>
</feature>
<dbReference type="Proteomes" id="UP000236291">
    <property type="component" value="Unassembled WGS sequence"/>
</dbReference>
<reference evidence="2 3" key="1">
    <citation type="journal article" date="2014" name="Am. J. Bot.">
        <title>Genome assembly and annotation for red clover (Trifolium pratense; Fabaceae).</title>
        <authorList>
            <person name="Istvanek J."/>
            <person name="Jaros M."/>
            <person name="Krenek A."/>
            <person name="Repkova J."/>
        </authorList>
    </citation>
    <scope>NUCLEOTIDE SEQUENCE [LARGE SCALE GENOMIC DNA]</scope>
    <source>
        <strain evidence="3">cv. Tatra</strain>
        <tissue evidence="2">Young leaves</tissue>
    </source>
</reference>
<feature type="domain" description="GTP-binding protein TrmE N-terminal" evidence="1">
    <location>
        <begin position="1"/>
        <end position="41"/>
    </location>
</feature>
<evidence type="ECO:0000259" key="1">
    <source>
        <dbReference type="Pfam" id="PF10396"/>
    </source>
</evidence>
<dbReference type="InterPro" id="IPR018948">
    <property type="entry name" value="GTP-bd_TrmE_N"/>
</dbReference>
<dbReference type="GO" id="GO:0030488">
    <property type="term" value="P:tRNA methylation"/>
    <property type="evidence" value="ECO:0007669"/>
    <property type="project" value="TreeGrafter"/>
</dbReference>
<dbReference type="GO" id="GO:0005829">
    <property type="term" value="C:cytosol"/>
    <property type="evidence" value="ECO:0007669"/>
    <property type="project" value="TreeGrafter"/>
</dbReference>
<organism evidence="2 3">
    <name type="scientific">Trifolium pratense</name>
    <name type="common">Red clover</name>
    <dbReference type="NCBI Taxonomy" id="57577"/>
    <lineage>
        <taxon>Eukaryota</taxon>
        <taxon>Viridiplantae</taxon>
        <taxon>Streptophyta</taxon>
        <taxon>Embryophyta</taxon>
        <taxon>Tracheophyta</taxon>
        <taxon>Spermatophyta</taxon>
        <taxon>Magnoliopsida</taxon>
        <taxon>eudicotyledons</taxon>
        <taxon>Gunneridae</taxon>
        <taxon>Pentapetalae</taxon>
        <taxon>rosids</taxon>
        <taxon>fabids</taxon>
        <taxon>Fabales</taxon>
        <taxon>Fabaceae</taxon>
        <taxon>Papilionoideae</taxon>
        <taxon>50 kb inversion clade</taxon>
        <taxon>NPAAA clade</taxon>
        <taxon>Hologalegina</taxon>
        <taxon>IRL clade</taxon>
        <taxon>Trifolieae</taxon>
        <taxon>Trifolium</taxon>
    </lineage>
</organism>
<accession>A0A2K3K7E0</accession>
<dbReference type="Pfam" id="PF10396">
    <property type="entry name" value="TrmE_N"/>
    <property type="match status" value="1"/>
</dbReference>
<evidence type="ECO:0000313" key="2">
    <source>
        <dbReference type="EMBL" id="PNX62194.1"/>
    </source>
</evidence>
<reference evidence="2 3" key="2">
    <citation type="journal article" date="2017" name="Front. Plant Sci.">
        <title>Gene Classification and Mining of Molecular Markers Useful in Red Clover (Trifolium pratense) Breeding.</title>
        <authorList>
            <person name="Istvanek J."/>
            <person name="Dluhosova J."/>
            <person name="Dluhos P."/>
            <person name="Patkova L."/>
            <person name="Nedelnik J."/>
            <person name="Repkova J."/>
        </authorList>
    </citation>
    <scope>NUCLEOTIDE SEQUENCE [LARGE SCALE GENOMIC DNA]</scope>
    <source>
        <strain evidence="3">cv. Tatra</strain>
        <tissue evidence="2">Young leaves</tissue>
    </source>
</reference>
<name>A0A2K3K7E0_TRIPR</name>
<dbReference type="InterPro" id="IPR027266">
    <property type="entry name" value="TrmE/GcvT-like"/>
</dbReference>
<dbReference type="Gene3D" id="3.30.1360.120">
    <property type="entry name" value="Probable tRNA modification gtpase trme, domain 1"/>
    <property type="match status" value="1"/>
</dbReference>
<gene>
    <name evidence="2" type="ORF">L195_g061036</name>
</gene>
<dbReference type="SUPFAM" id="SSF103025">
    <property type="entry name" value="Folate-binding domain"/>
    <property type="match status" value="1"/>
</dbReference>
<dbReference type="AlphaFoldDB" id="A0A2K3K7E0"/>
<comment type="caution">
    <text evidence="2">The sequence shown here is derived from an EMBL/GenBank/DDBJ whole genome shotgun (WGS) entry which is preliminary data.</text>
</comment>